<evidence type="ECO:0000256" key="1">
    <source>
        <dbReference type="SAM" id="MobiDB-lite"/>
    </source>
</evidence>
<dbReference type="Pfam" id="PF12728">
    <property type="entry name" value="HTH_17"/>
    <property type="match status" value="1"/>
</dbReference>
<gene>
    <name evidence="3" type="ORF">GA0070563_10628</name>
</gene>
<reference evidence="4" key="1">
    <citation type="submission" date="2016-06" db="EMBL/GenBank/DDBJ databases">
        <authorList>
            <person name="Varghese N."/>
            <person name="Submissions Spin"/>
        </authorList>
    </citation>
    <scope>NUCLEOTIDE SEQUENCE [LARGE SCALE GENOMIC DNA]</scope>
    <source>
        <strain evidence="4">DSM 43168</strain>
    </source>
</reference>
<accession>A0A1C4YEF9</accession>
<dbReference type="RefSeq" id="WP_074474999.1">
    <property type="nucleotide sequence ID" value="NZ_FMCT01000006.1"/>
</dbReference>
<dbReference type="InterPro" id="IPR041657">
    <property type="entry name" value="HTH_17"/>
</dbReference>
<feature type="domain" description="Helix-turn-helix" evidence="2">
    <location>
        <begin position="41"/>
        <end position="84"/>
    </location>
</feature>
<evidence type="ECO:0000313" key="4">
    <source>
        <dbReference type="Proteomes" id="UP000183585"/>
    </source>
</evidence>
<dbReference type="Proteomes" id="UP000183585">
    <property type="component" value="Unassembled WGS sequence"/>
</dbReference>
<feature type="region of interest" description="Disordered" evidence="1">
    <location>
        <begin position="86"/>
        <end position="107"/>
    </location>
</feature>
<feature type="region of interest" description="Disordered" evidence="1">
    <location>
        <begin position="1"/>
        <end position="22"/>
    </location>
</feature>
<organism evidence="3 4">
    <name type="scientific">Micromonospora carbonacea</name>
    <dbReference type="NCBI Taxonomy" id="47853"/>
    <lineage>
        <taxon>Bacteria</taxon>
        <taxon>Bacillati</taxon>
        <taxon>Actinomycetota</taxon>
        <taxon>Actinomycetes</taxon>
        <taxon>Micromonosporales</taxon>
        <taxon>Micromonosporaceae</taxon>
        <taxon>Micromonospora</taxon>
    </lineage>
</organism>
<evidence type="ECO:0000259" key="2">
    <source>
        <dbReference type="Pfam" id="PF12728"/>
    </source>
</evidence>
<sequence length="107" mass="11786">MRSPRRTRTATPATGEASRCEERQPWTVERIRALGPSTDLATAAAVLGMSRSTAYKLARRDAFPTPLYRVGAHYRVPTAPILAMLHLPHPTDPEPDERAADDRGDPP</sequence>
<dbReference type="AlphaFoldDB" id="A0A1C4YEF9"/>
<feature type="compositionally biased region" description="Basic and acidic residues" evidence="1">
    <location>
        <begin position="89"/>
        <end position="107"/>
    </location>
</feature>
<proteinExistence type="predicted"/>
<evidence type="ECO:0000313" key="3">
    <source>
        <dbReference type="EMBL" id="SCF18721.1"/>
    </source>
</evidence>
<dbReference type="EMBL" id="FMCT01000006">
    <property type="protein sequence ID" value="SCF18721.1"/>
    <property type="molecule type" value="Genomic_DNA"/>
</dbReference>
<name>A0A1C4YEF9_9ACTN</name>
<keyword evidence="4" id="KW-1185">Reference proteome</keyword>
<protein>
    <submittedName>
        <fullName evidence="3">Helix-turn-helix domain-containing protein</fullName>
    </submittedName>
</protein>